<dbReference type="Proteomes" id="UP000033866">
    <property type="component" value="Unassembled WGS sequence"/>
</dbReference>
<evidence type="ECO:0000313" key="3">
    <source>
        <dbReference type="Proteomes" id="UP000033866"/>
    </source>
</evidence>
<organism evidence="2 3">
    <name type="scientific">candidate division WS6 bacterium GW2011_GWE1_34_7</name>
    <dbReference type="NCBI Taxonomy" id="1619093"/>
    <lineage>
        <taxon>Bacteria</taxon>
        <taxon>Candidatus Dojkabacteria</taxon>
    </lineage>
</organism>
<evidence type="ECO:0008006" key="4">
    <source>
        <dbReference type="Google" id="ProtNLM"/>
    </source>
</evidence>
<name>A0A0G0DSP2_9BACT</name>
<accession>A0A0G0DSP2</accession>
<proteinExistence type="predicted"/>
<reference evidence="2 3" key="1">
    <citation type="journal article" date="2015" name="Nature">
        <title>rRNA introns, odd ribosomes, and small enigmatic genomes across a large radiation of phyla.</title>
        <authorList>
            <person name="Brown C.T."/>
            <person name="Hug L.A."/>
            <person name="Thomas B.C."/>
            <person name="Sharon I."/>
            <person name="Castelle C.J."/>
            <person name="Singh A."/>
            <person name="Wilkins M.J."/>
            <person name="Williams K.H."/>
            <person name="Banfield J.F."/>
        </authorList>
    </citation>
    <scope>NUCLEOTIDE SEQUENCE [LARGE SCALE GENOMIC DNA]</scope>
</reference>
<gene>
    <name evidence="2" type="ORF">UR61_C0006G0009</name>
</gene>
<comment type="caution">
    <text evidence="2">The sequence shown here is derived from an EMBL/GenBank/DDBJ whole genome shotgun (WGS) entry which is preliminary data.</text>
</comment>
<evidence type="ECO:0000256" key="1">
    <source>
        <dbReference type="SAM" id="MobiDB-lite"/>
    </source>
</evidence>
<protein>
    <recommendedName>
        <fullName evidence="4">50S ribosomal protein L35</fullName>
    </recommendedName>
</protein>
<dbReference type="AlphaFoldDB" id="A0A0G0DSP2"/>
<evidence type="ECO:0000313" key="2">
    <source>
        <dbReference type="EMBL" id="KKP66025.1"/>
    </source>
</evidence>
<dbReference type="InterPro" id="IPR037229">
    <property type="entry name" value="Ribosomal_bL35_sf"/>
</dbReference>
<dbReference type="Gene3D" id="4.10.410.60">
    <property type="match status" value="1"/>
</dbReference>
<sequence>MMYKQSHQGHLKTKRSSRSKRRQSDKALVYKTTDKALRRKIVNLK</sequence>
<feature type="region of interest" description="Disordered" evidence="1">
    <location>
        <begin position="1"/>
        <end position="28"/>
    </location>
</feature>
<dbReference type="EMBL" id="LBPV01000006">
    <property type="protein sequence ID" value="KKP66025.1"/>
    <property type="molecule type" value="Genomic_DNA"/>
</dbReference>
<feature type="compositionally biased region" description="Basic residues" evidence="1">
    <location>
        <begin position="7"/>
        <end position="23"/>
    </location>
</feature>